<evidence type="ECO:0008006" key="3">
    <source>
        <dbReference type="Google" id="ProtNLM"/>
    </source>
</evidence>
<reference evidence="1 2" key="1">
    <citation type="submission" date="2022-02" db="EMBL/GenBank/DDBJ databases">
        <authorList>
            <person name="Cha I.-T."/>
            <person name="Lee K.-E."/>
            <person name="Park S.-J."/>
        </authorList>
    </citation>
    <scope>NUCLEOTIDE SEQUENCE [LARGE SCALE GENOMIC DNA]</scope>
    <source>
        <strain evidence="1 2">K3R-10</strain>
    </source>
</reference>
<reference evidence="1 2" key="2">
    <citation type="submission" date="2023-06" db="EMBL/GenBank/DDBJ databases">
        <title>Complete Genome Sequence of Flavobacterium keumense K3R-10.</title>
        <authorList>
            <person name="Jeong H."/>
            <person name="Jhang S.Y."/>
            <person name="Kim J.N."/>
        </authorList>
    </citation>
    <scope>NUCLEOTIDE SEQUENCE [LARGE SCALE GENOMIC DNA]</scope>
    <source>
        <strain evidence="1 2">K3R-10</strain>
    </source>
</reference>
<dbReference type="Proteomes" id="UP001232117">
    <property type="component" value="Chromosome"/>
</dbReference>
<keyword evidence="2" id="KW-1185">Reference proteome</keyword>
<gene>
    <name evidence="1" type="ORF">MG292_08130</name>
</gene>
<dbReference type="InterPro" id="IPR022385">
    <property type="entry name" value="Rhs_assc_core"/>
</dbReference>
<organism evidence="1 2">
    <name type="scientific">Flavobacterium keumense</name>
    <dbReference type="NCBI Taxonomy" id="1306518"/>
    <lineage>
        <taxon>Bacteria</taxon>
        <taxon>Pseudomonadati</taxon>
        <taxon>Bacteroidota</taxon>
        <taxon>Flavobacteriia</taxon>
        <taxon>Flavobacteriales</taxon>
        <taxon>Flavobacteriaceae</taxon>
        <taxon>Flavobacterium</taxon>
    </lineage>
</organism>
<evidence type="ECO:0000313" key="2">
    <source>
        <dbReference type="Proteomes" id="UP001232117"/>
    </source>
</evidence>
<dbReference type="EMBL" id="CP092332">
    <property type="protein sequence ID" value="WGK94044.1"/>
    <property type="molecule type" value="Genomic_DNA"/>
</dbReference>
<protein>
    <recommendedName>
        <fullName evidence="3">RHS repeat-associated core domain-containing protein</fullName>
    </recommendedName>
</protein>
<sequence>MIKRKVRRLCAAGFVRNYGYKYDNLNRLKDATYQKSGQVTGMYNENLSYDKNGNIMNLSRNGDRDEQYLPIQIDNLQYGYATNSNKLMSVVDNSNNTSGFKDGNTTGDDYVYDANGNMTVDKNKNITSIVYNHLNLPTKIIFPTGNIVYSYTASGQKMQKIVTEGTNTTTTDYLGGYHYQNTVLQFFPTVEGYVKNTSVSGTNSYSYVFNYTDHLGNVRISYTQNPSTNTLTILDENSYYPFGLKHTVSNTVVQGQDYKYKYNGKELQDELGLNLYDYGARNYMADIGRWGSIDNKSEKYVSLSPYHYAGNNPILYLDVDGNEFTEDAWKWVNRLIADINSRQEKNNSSIADYKAKIAEGGSDRQIARWNKNINSLTANNAELETTRGETATLAASSQVYDVVTNNAGTERDALGNTTTTNQTTFNSDNNRVQLTVSSGTDLGLFSHELKHMYQFETGETTLGLTKNNGGISLKGNNLLFYDLSDEVQAYQRGALFGQRENINSVSDVLAKGIYSDKIPSGPINAVNHPNAAAIKNNPQSFANSYNAAFRIGTTTYKPR</sequence>
<dbReference type="Gene3D" id="2.180.10.10">
    <property type="entry name" value="RHS repeat-associated core"/>
    <property type="match status" value="1"/>
</dbReference>
<accession>A0ABY8N2Z9</accession>
<dbReference type="RefSeq" id="WP_264533229.1">
    <property type="nucleotide sequence ID" value="NZ_CP092332.1"/>
</dbReference>
<dbReference type="NCBIfam" id="TIGR03696">
    <property type="entry name" value="Rhs_assc_core"/>
    <property type="match status" value="1"/>
</dbReference>
<proteinExistence type="predicted"/>
<name>A0ABY8N2Z9_9FLAO</name>
<evidence type="ECO:0000313" key="1">
    <source>
        <dbReference type="EMBL" id="WGK94044.1"/>
    </source>
</evidence>